<name>A0A1G9S3I9_9GAMM</name>
<keyword evidence="3" id="KW-1185">Reference proteome</keyword>
<proteinExistence type="predicted"/>
<gene>
    <name evidence="2" type="ORF">SAMN05661010_03878</name>
</gene>
<evidence type="ECO:0000313" key="3">
    <source>
        <dbReference type="Proteomes" id="UP000198654"/>
    </source>
</evidence>
<dbReference type="Gene3D" id="2.170.150.40">
    <property type="entry name" value="Domain of unknown function (DUF427)"/>
    <property type="match status" value="1"/>
</dbReference>
<reference evidence="2 3" key="1">
    <citation type="submission" date="2016-10" db="EMBL/GenBank/DDBJ databases">
        <authorList>
            <person name="de Groot N.N."/>
        </authorList>
    </citation>
    <scope>NUCLEOTIDE SEQUENCE [LARGE SCALE GENOMIC DNA]</scope>
    <source>
        <strain evidence="2 3">DSM 14789</strain>
    </source>
</reference>
<dbReference type="STRING" id="119000.SAMN05661010_03878"/>
<evidence type="ECO:0000259" key="1">
    <source>
        <dbReference type="Pfam" id="PF04248"/>
    </source>
</evidence>
<organism evidence="2 3">
    <name type="scientific">Modicisalibacter muralis</name>
    <dbReference type="NCBI Taxonomy" id="119000"/>
    <lineage>
        <taxon>Bacteria</taxon>
        <taxon>Pseudomonadati</taxon>
        <taxon>Pseudomonadota</taxon>
        <taxon>Gammaproteobacteria</taxon>
        <taxon>Oceanospirillales</taxon>
        <taxon>Halomonadaceae</taxon>
        <taxon>Modicisalibacter</taxon>
    </lineage>
</organism>
<dbReference type="OrthoDB" id="4565346at2"/>
<dbReference type="InterPro" id="IPR038694">
    <property type="entry name" value="DUF427_sf"/>
</dbReference>
<dbReference type="EMBL" id="FNGI01000018">
    <property type="protein sequence ID" value="SDM29827.1"/>
    <property type="molecule type" value="Genomic_DNA"/>
</dbReference>
<dbReference type="PANTHER" id="PTHR34310">
    <property type="entry name" value="DUF427 DOMAIN PROTEIN (AFU_ORTHOLOGUE AFUA_3G02220)"/>
    <property type="match status" value="1"/>
</dbReference>
<dbReference type="RefSeq" id="WP_089730921.1">
    <property type="nucleotide sequence ID" value="NZ_FNGI01000018.1"/>
</dbReference>
<evidence type="ECO:0000313" key="2">
    <source>
        <dbReference type="EMBL" id="SDM29827.1"/>
    </source>
</evidence>
<dbReference type="AlphaFoldDB" id="A0A1G9S3I9"/>
<sequence length="118" mass="13439">MIHDPAGRISLHHNPERVRVWADDTLLADTRAAIELRETDYPHRQYIPRQDVVMGRLLPSPTLTHCPFKGDANYFSIELSGEKLTDAVWSYEQPFEAVAEIAGYLAFDTRVVEETIGE</sequence>
<accession>A0A1G9S3I9</accession>
<dbReference type="Proteomes" id="UP000198654">
    <property type="component" value="Unassembled WGS sequence"/>
</dbReference>
<protein>
    <submittedName>
        <fullName evidence="2">Uncharacterized conserved protein, DUF427 family</fullName>
    </submittedName>
</protein>
<feature type="domain" description="DUF427" evidence="1">
    <location>
        <begin position="18"/>
        <end position="108"/>
    </location>
</feature>
<dbReference type="Pfam" id="PF04248">
    <property type="entry name" value="NTP_transf_9"/>
    <property type="match status" value="1"/>
</dbReference>
<dbReference type="InterPro" id="IPR007361">
    <property type="entry name" value="DUF427"/>
</dbReference>
<dbReference type="PANTHER" id="PTHR34310:SF9">
    <property type="entry name" value="BLR5716 PROTEIN"/>
    <property type="match status" value="1"/>
</dbReference>